<dbReference type="GeneID" id="101847735"/>
<evidence type="ECO:0000313" key="10">
    <source>
        <dbReference type="RefSeq" id="XP_005101425.1"/>
    </source>
</evidence>
<dbReference type="PANTHER" id="PTHR14948:SF25">
    <property type="entry name" value="DUF4190 DOMAIN-CONTAINING PROTEIN"/>
    <property type="match status" value="1"/>
</dbReference>
<accession>A0ABM0JTY6</accession>
<dbReference type="InterPro" id="IPR007593">
    <property type="entry name" value="CD225/Dispanin_fam"/>
</dbReference>
<sequence length="190" mass="20444">MADRSSPAQTPLATHIDYTSRGSTAASSNANQRRPEEVKIDLSSDSEGKESSAQHEITRAKSDEADGENLPTFSVVEHEKNTSANPRKEDTFALPHLVRRIDSAEVLPKPFKSTNQLICAAFSSIICCIVIGAFAAKYAMKAKIQRNKGTYSSAQVSAKRAFYLVIAAVVCGILIVTIVLATNLGGDDGW</sequence>
<dbReference type="InterPro" id="IPR051423">
    <property type="entry name" value="CD225/Dispanin"/>
</dbReference>
<dbReference type="RefSeq" id="XP_005101424.1">
    <property type="nucleotide sequence ID" value="XM_005101367.3"/>
</dbReference>
<evidence type="ECO:0000256" key="1">
    <source>
        <dbReference type="ARBA" id="ARBA00004370"/>
    </source>
</evidence>
<dbReference type="RefSeq" id="XP_005101428.1">
    <property type="nucleotide sequence ID" value="XM_005101371.3"/>
</dbReference>
<evidence type="ECO:0000313" key="12">
    <source>
        <dbReference type="RefSeq" id="XP_005101428.1"/>
    </source>
</evidence>
<feature type="region of interest" description="Disordered" evidence="6">
    <location>
        <begin position="1"/>
        <end position="70"/>
    </location>
</feature>
<dbReference type="PANTHER" id="PTHR14948">
    <property type="entry name" value="NG5"/>
    <property type="match status" value="1"/>
</dbReference>
<evidence type="ECO:0000256" key="4">
    <source>
        <dbReference type="ARBA" id="ARBA00022989"/>
    </source>
</evidence>
<keyword evidence="4 7" id="KW-1133">Transmembrane helix</keyword>
<evidence type="ECO:0000256" key="2">
    <source>
        <dbReference type="ARBA" id="ARBA00006843"/>
    </source>
</evidence>
<evidence type="ECO:0000313" key="9">
    <source>
        <dbReference type="RefSeq" id="XP_005101424.1"/>
    </source>
</evidence>
<evidence type="ECO:0000256" key="3">
    <source>
        <dbReference type="ARBA" id="ARBA00022692"/>
    </source>
</evidence>
<dbReference type="Proteomes" id="UP000694888">
    <property type="component" value="Unplaced"/>
</dbReference>
<evidence type="ECO:0000256" key="6">
    <source>
        <dbReference type="SAM" id="MobiDB-lite"/>
    </source>
</evidence>
<keyword evidence="3 7" id="KW-0812">Transmembrane</keyword>
<evidence type="ECO:0000313" key="8">
    <source>
        <dbReference type="Proteomes" id="UP000694888"/>
    </source>
</evidence>
<dbReference type="Pfam" id="PF04505">
    <property type="entry name" value="CD225"/>
    <property type="match status" value="1"/>
</dbReference>
<evidence type="ECO:0000313" key="11">
    <source>
        <dbReference type="RefSeq" id="XP_005101426.1"/>
    </source>
</evidence>
<feature type="transmembrane region" description="Helical" evidence="7">
    <location>
        <begin position="120"/>
        <end position="140"/>
    </location>
</feature>
<comment type="similarity">
    <text evidence="2">Belongs to the CD225/Dispanin family.</text>
</comment>
<feature type="transmembrane region" description="Helical" evidence="7">
    <location>
        <begin position="161"/>
        <end position="181"/>
    </location>
</feature>
<organism evidence="8 9">
    <name type="scientific">Aplysia californica</name>
    <name type="common">California sea hare</name>
    <dbReference type="NCBI Taxonomy" id="6500"/>
    <lineage>
        <taxon>Eukaryota</taxon>
        <taxon>Metazoa</taxon>
        <taxon>Spiralia</taxon>
        <taxon>Lophotrochozoa</taxon>
        <taxon>Mollusca</taxon>
        <taxon>Gastropoda</taxon>
        <taxon>Heterobranchia</taxon>
        <taxon>Euthyneura</taxon>
        <taxon>Tectipleura</taxon>
        <taxon>Aplysiida</taxon>
        <taxon>Aplysioidea</taxon>
        <taxon>Aplysiidae</taxon>
        <taxon>Aplysia</taxon>
    </lineage>
</organism>
<reference evidence="9 10" key="1">
    <citation type="submission" date="2025-05" db="UniProtKB">
        <authorList>
            <consortium name="RefSeq"/>
        </authorList>
    </citation>
    <scope>IDENTIFICATION</scope>
</reference>
<keyword evidence="8" id="KW-1185">Reference proteome</keyword>
<evidence type="ECO:0000256" key="5">
    <source>
        <dbReference type="ARBA" id="ARBA00023136"/>
    </source>
</evidence>
<gene>
    <name evidence="9 10 11 12" type="primary">LOC101847735</name>
</gene>
<evidence type="ECO:0000256" key="7">
    <source>
        <dbReference type="SAM" id="Phobius"/>
    </source>
</evidence>
<name>A0ABM0JTY6_APLCA</name>
<feature type="compositionally biased region" description="Polar residues" evidence="6">
    <location>
        <begin position="20"/>
        <end position="32"/>
    </location>
</feature>
<dbReference type="RefSeq" id="XP_005101426.1">
    <property type="nucleotide sequence ID" value="XM_005101369.3"/>
</dbReference>
<dbReference type="RefSeq" id="XP_005101425.1">
    <property type="nucleotide sequence ID" value="XM_005101368.3"/>
</dbReference>
<proteinExistence type="inferred from homology"/>
<comment type="subcellular location">
    <subcellularLocation>
        <location evidence="1">Membrane</location>
    </subcellularLocation>
</comment>
<feature type="compositionally biased region" description="Basic and acidic residues" evidence="6">
    <location>
        <begin position="33"/>
        <end position="64"/>
    </location>
</feature>
<keyword evidence="5 7" id="KW-0472">Membrane</keyword>
<feature type="compositionally biased region" description="Polar residues" evidence="6">
    <location>
        <begin position="1"/>
        <end position="12"/>
    </location>
</feature>
<protein>
    <submittedName>
        <fullName evidence="9 10">Uncharacterized protein LOC101847735</fullName>
    </submittedName>
</protein>